<dbReference type="EMBL" id="BNJQ01000013">
    <property type="protein sequence ID" value="GHP06491.1"/>
    <property type="molecule type" value="Genomic_DNA"/>
</dbReference>
<keyword evidence="4" id="KW-1185">Reference proteome</keyword>
<comment type="caution">
    <text evidence="3">The sequence shown here is derived from an EMBL/GenBank/DDBJ whole genome shotgun (WGS) entry which is preliminary data.</text>
</comment>
<accession>A0A830HLP8</accession>
<proteinExistence type="predicted"/>
<dbReference type="AlphaFoldDB" id="A0A830HLP8"/>
<organism evidence="3 4">
    <name type="scientific">Pycnococcus provasolii</name>
    <dbReference type="NCBI Taxonomy" id="41880"/>
    <lineage>
        <taxon>Eukaryota</taxon>
        <taxon>Viridiplantae</taxon>
        <taxon>Chlorophyta</taxon>
        <taxon>Pseudoscourfieldiophyceae</taxon>
        <taxon>Pseudoscourfieldiales</taxon>
        <taxon>Pycnococcaceae</taxon>
        <taxon>Pycnococcus</taxon>
    </lineage>
</organism>
<evidence type="ECO:0000313" key="3">
    <source>
        <dbReference type="EMBL" id="GHP06491.1"/>
    </source>
</evidence>
<feature type="region of interest" description="Disordered" evidence="1">
    <location>
        <begin position="511"/>
        <end position="530"/>
    </location>
</feature>
<feature type="chain" id="PRO_5032681442" description="Chlorophyllase" evidence="2">
    <location>
        <begin position="28"/>
        <end position="646"/>
    </location>
</feature>
<feature type="region of interest" description="Disordered" evidence="1">
    <location>
        <begin position="537"/>
        <end position="572"/>
    </location>
</feature>
<protein>
    <recommendedName>
        <fullName evidence="5">Chlorophyllase</fullName>
    </recommendedName>
</protein>
<dbReference type="SUPFAM" id="SSF53474">
    <property type="entry name" value="alpha/beta-Hydrolases"/>
    <property type="match status" value="1"/>
</dbReference>
<evidence type="ECO:0000256" key="1">
    <source>
        <dbReference type="SAM" id="MobiDB-lite"/>
    </source>
</evidence>
<evidence type="ECO:0000313" key="4">
    <source>
        <dbReference type="Proteomes" id="UP000660262"/>
    </source>
</evidence>
<sequence length="646" mass="68578">MARLYGQSMWWFLKIPLLVTTLVVRLAQLCSPAETYLLERLQIMHLAANEPPPPADFNDAVRVRSPFASEDGGNNASFVEVTLCTSTDPAACPDFAVLVPKTRDSSLAQRRRLPLISLVYPLFGMDAGTWARVKDSATLTHLASHGFAVAYSLHHATSGVRACANCHGIEAYLMHAAHPVMGLHAVLAAAYPDLSGQAFSANAKMKTPTTSTFRLPGRRKKAGRDVPPFPDSRVQTIPYDASGVAAADALRGRVDAHRMAISGFSVGGAVAASVARTCAVQGEATCGQVRFRSFAALAPTPGLPIEQGGVGTRESMSNLTGAPGLSGLIVAGENDRMGATTDGVDFLYERMTDSPRVSVLIRNASHCFVAAPPSIECGVNPVETTRDAFSLPPLPNPYFNKQIATARMLLAQFFTASLGDARDPNVAAAAADIWSEDGTMSRAAKATPWHPLSADVLALGRMRRDPEMTLQTSSSVISGGQQQCVDMTLSVPTEQLAVDEDGRQSEWRVGLADGGIQEDGEMEGGGTPRRGLLQYDRWVAGGGGGGGGGQQGQQGQQGQEQQQQQQQQERQSYFPVVTPDAPLRLTNADFVRNQASFRACAVAPSKAARRAKAARVTVAKVTSPTGPGSEESAAVVEALISKVIWL</sequence>
<feature type="compositionally biased region" description="Gly residues" evidence="1">
    <location>
        <begin position="540"/>
        <end position="552"/>
    </location>
</feature>
<dbReference type="InterPro" id="IPR029058">
    <property type="entry name" value="AB_hydrolase_fold"/>
</dbReference>
<evidence type="ECO:0008006" key="5">
    <source>
        <dbReference type="Google" id="ProtNLM"/>
    </source>
</evidence>
<keyword evidence="2" id="KW-0732">Signal</keyword>
<dbReference type="Proteomes" id="UP000660262">
    <property type="component" value="Unassembled WGS sequence"/>
</dbReference>
<dbReference type="Gene3D" id="3.40.50.1820">
    <property type="entry name" value="alpha/beta hydrolase"/>
    <property type="match status" value="1"/>
</dbReference>
<evidence type="ECO:0000256" key="2">
    <source>
        <dbReference type="SAM" id="SignalP"/>
    </source>
</evidence>
<feature type="signal peptide" evidence="2">
    <location>
        <begin position="1"/>
        <end position="27"/>
    </location>
</feature>
<name>A0A830HLP8_9CHLO</name>
<reference evidence="3" key="1">
    <citation type="submission" date="2020-10" db="EMBL/GenBank/DDBJ databases">
        <title>Unveiling of a novel bifunctional photoreceptor, Dualchrome1, isolated from a cosmopolitan green alga.</title>
        <authorList>
            <person name="Suzuki S."/>
            <person name="Kawachi M."/>
        </authorList>
    </citation>
    <scope>NUCLEOTIDE SEQUENCE</scope>
    <source>
        <strain evidence="3">NIES 2893</strain>
    </source>
</reference>
<gene>
    <name evidence="3" type="ORF">PPROV_000523600</name>
</gene>
<feature type="compositionally biased region" description="Low complexity" evidence="1">
    <location>
        <begin position="553"/>
        <end position="569"/>
    </location>
</feature>